<dbReference type="Pfam" id="PF00009">
    <property type="entry name" value="GTP_EFTU"/>
    <property type="match status" value="1"/>
</dbReference>
<dbReference type="AlphaFoldDB" id="A0A0A9HJA8"/>
<keyword evidence="3" id="KW-0648">Protein biosynthesis</keyword>
<organism evidence="6">
    <name type="scientific">Arundo donax</name>
    <name type="common">Giant reed</name>
    <name type="synonym">Donax arundinaceus</name>
    <dbReference type="NCBI Taxonomy" id="35708"/>
    <lineage>
        <taxon>Eukaryota</taxon>
        <taxon>Viridiplantae</taxon>
        <taxon>Streptophyta</taxon>
        <taxon>Embryophyta</taxon>
        <taxon>Tracheophyta</taxon>
        <taxon>Spermatophyta</taxon>
        <taxon>Magnoliopsida</taxon>
        <taxon>Liliopsida</taxon>
        <taxon>Poales</taxon>
        <taxon>Poaceae</taxon>
        <taxon>PACMAD clade</taxon>
        <taxon>Arundinoideae</taxon>
        <taxon>Arundineae</taxon>
        <taxon>Arundo</taxon>
    </lineage>
</organism>
<evidence type="ECO:0000256" key="4">
    <source>
        <dbReference type="SAM" id="MobiDB-lite"/>
    </source>
</evidence>
<keyword evidence="1" id="KW-0963">Cytoplasm</keyword>
<dbReference type="SUPFAM" id="SSF52540">
    <property type="entry name" value="P-loop containing nucleoside triphosphate hydrolases"/>
    <property type="match status" value="1"/>
</dbReference>
<dbReference type="GO" id="GO:0003746">
    <property type="term" value="F:translation elongation factor activity"/>
    <property type="evidence" value="ECO:0007669"/>
    <property type="project" value="UniProtKB-KW"/>
</dbReference>
<dbReference type="GO" id="GO:1990904">
    <property type="term" value="C:ribonucleoprotein complex"/>
    <property type="evidence" value="ECO:0007669"/>
    <property type="project" value="TreeGrafter"/>
</dbReference>
<dbReference type="GO" id="GO:0005829">
    <property type="term" value="C:cytosol"/>
    <property type="evidence" value="ECO:0007669"/>
    <property type="project" value="TreeGrafter"/>
</dbReference>
<dbReference type="PRINTS" id="PR00315">
    <property type="entry name" value="ELONGATNFCT"/>
</dbReference>
<dbReference type="GO" id="GO:0003924">
    <property type="term" value="F:GTPase activity"/>
    <property type="evidence" value="ECO:0007669"/>
    <property type="project" value="InterPro"/>
</dbReference>
<evidence type="ECO:0000259" key="5">
    <source>
        <dbReference type="Pfam" id="PF00009"/>
    </source>
</evidence>
<dbReference type="PANTHER" id="PTHR42908">
    <property type="entry name" value="TRANSLATION ELONGATION FACTOR-RELATED"/>
    <property type="match status" value="1"/>
</dbReference>
<dbReference type="PROSITE" id="PS00301">
    <property type="entry name" value="G_TR_1"/>
    <property type="match status" value="1"/>
</dbReference>
<dbReference type="GO" id="GO:0043022">
    <property type="term" value="F:ribosome binding"/>
    <property type="evidence" value="ECO:0007669"/>
    <property type="project" value="TreeGrafter"/>
</dbReference>
<feature type="domain" description="Tr-type G" evidence="5">
    <location>
        <begin position="67"/>
        <end position="155"/>
    </location>
</feature>
<dbReference type="InterPro" id="IPR031157">
    <property type="entry name" value="G_TR_CS"/>
</dbReference>
<dbReference type="InterPro" id="IPR027417">
    <property type="entry name" value="P-loop_NTPase"/>
</dbReference>
<dbReference type="Gene3D" id="3.40.50.300">
    <property type="entry name" value="P-loop containing nucleotide triphosphate hydrolases"/>
    <property type="match status" value="1"/>
</dbReference>
<dbReference type="GO" id="GO:0005525">
    <property type="term" value="F:GTP binding"/>
    <property type="evidence" value="ECO:0007669"/>
    <property type="project" value="InterPro"/>
</dbReference>
<name>A0A0A9HJA8_ARUDO</name>
<evidence type="ECO:0000256" key="3">
    <source>
        <dbReference type="ARBA" id="ARBA00022917"/>
    </source>
</evidence>
<keyword evidence="2" id="KW-0251">Elongation factor</keyword>
<evidence type="ECO:0000313" key="6">
    <source>
        <dbReference type="EMBL" id="JAE36842.1"/>
    </source>
</evidence>
<dbReference type="EMBL" id="GBRH01161054">
    <property type="protein sequence ID" value="JAE36842.1"/>
    <property type="molecule type" value="Transcribed_RNA"/>
</dbReference>
<feature type="region of interest" description="Disordered" evidence="4">
    <location>
        <begin position="14"/>
        <end position="38"/>
    </location>
</feature>
<accession>A0A0A9HJA8</accession>
<proteinExistence type="predicted"/>
<evidence type="ECO:0000256" key="1">
    <source>
        <dbReference type="ARBA" id="ARBA00022490"/>
    </source>
</evidence>
<reference evidence="6" key="1">
    <citation type="submission" date="2014-09" db="EMBL/GenBank/DDBJ databases">
        <authorList>
            <person name="Magalhaes I.L.F."/>
            <person name="Oliveira U."/>
            <person name="Santos F.R."/>
            <person name="Vidigal T.H.D.A."/>
            <person name="Brescovit A.D."/>
            <person name="Santos A.J."/>
        </authorList>
    </citation>
    <scope>NUCLEOTIDE SEQUENCE</scope>
    <source>
        <tissue evidence="6">Shoot tissue taken approximately 20 cm above the soil surface</tissue>
    </source>
</reference>
<protein>
    <recommendedName>
        <fullName evidence="5">Tr-type G domain-containing protein</fullName>
    </recommendedName>
</protein>
<dbReference type="InterPro" id="IPR000795">
    <property type="entry name" value="T_Tr_GTP-bd_dom"/>
</dbReference>
<evidence type="ECO:0000256" key="2">
    <source>
        <dbReference type="ARBA" id="ARBA00022768"/>
    </source>
</evidence>
<dbReference type="PANTHER" id="PTHR42908:SF10">
    <property type="entry name" value="EUKARYOTIC TRANSLATION ELONGATION FACTOR 2"/>
    <property type="match status" value="1"/>
</dbReference>
<reference evidence="6" key="2">
    <citation type="journal article" date="2015" name="Data Brief">
        <title>Shoot transcriptome of the giant reed, Arundo donax.</title>
        <authorList>
            <person name="Barrero R.A."/>
            <person name="Guerrero F.D."/>
            <person name="Moolhuijzen P."/>
            <person name="Goolsby J.A."/>
            <person name="Tidwell J."/>
            <person name="Bellgard S.E."/>
            <person name="Bellgard M.I."/>
        </authorList>
    </citation>
    <scope>NUCLEOTIDE SEQUENCE</scope>
    <source>
        <tissue evidence="6">Shoot tissue taken approximately 20 cm above the soil surface</tissue>
    </source>
</reference>
<sequence length="169" mass="18560">MVAGVCGRAAPAMVPTAQSRRARATGRRTVDPPLPQKSETKCDLQEQSRWLSSQLKRCAGLWTKKHNIPNMSVVAHVDHGKSTLTDSLVAAAGIIVQDVAGDVRMTDTRADEAERGITIKSTGISLYYEMSDDSLKSYKGERDGNEYLINLIDSPAMLIFLLRSQQHFA</sequence>